<dbReference type="Proteomes" id="UP000092124">
    <property type="component" value="Unassembled WGS sequence"/>
</dbReference>
<evidence type="ECO:0000313" key="2">
    <source>
        <dbReference type="Proteomes" id="UP000092124"/>
    </source>
</evidence>
<dbReference type="EMBL" id="LZPO01008092">
    <property type="protein sequence ID" value="OBS82303.1"/>
    <property type="molecule type" value="Genomic_DNA"/>
</dbReference>
<reference evidence="1 2" key="1">
    <citation type="submission" date="2016-06" db="EMBL/GenBank/DDBJ databases">
        <title>The Draft Genome Sequence and Annotation of the Desert Woodrat Neotoma lepida.</title>
        <authorList>
            <person name="Campbell M."/>
            <person name="Oakeson K.F."/>
            <person name="Yandell M."/>
            <person name="Halpert J.R."/>
            <person name="Dearing D."/>
        </authorList>
    </citation>
    <scope>NUCLEOTIDE SEQUENCE [LARGE SCALE GENOMIC DNA]</scope>
    <source>
        <strain evidence="1">417</strain>
        <tissue evidence="1">Liver</tissue>
    </source>
</reference>
<sequence>MPVSKQTLSASLFKSRNYLMRSQLRQRCLEISSLTLFHSHLGVVRPLTKASESV</sequence>
<protein>
    <submittedName>
        <fullName evidence="1">Uncharacterized protein</fullName>
    </submittedName>
</protein>
<organism evidence="1 2">
    <name type="scientific">Neotoma lepida</name>
    <name type="common">Desert woodrat</name>
    <dbReference type="NCBI Taxonomy" id="56216"/>
    <lineage>
        <taxon>Eukaryota</taxon>
        <taxon>Metazoa</taxon>
        <taxon>Chordata</taxon>
        <taxon>Craniata</taxon>
        <taxon>Vertebrata</taxon>
        <taxon>Euteleostomi</taxon>
        <taxon>Mammalia</taxon>
        <taxon>Eutheria</taxon>
        <taxon>Euarchontoglires</taxon>
        <taxon>Glires</taxon>
        <taxon>Rodentia</taxon>
        <taxon>Myomorpha</taxon>
        <taxon>Muroidea</taxon>
        <taxon>Cricetidae</taxon>
        <taxon>Neotominae</taxon>
        <taxon>Neotoma</taxon>
    </lineage>
</organism>
<evidence type="ECO:0000313" key="1">
    <source>
        <dbReference type="EMBL" id="OBS82303.1"/>
    </source>
</evidence>
<comment type="caution">
    <text evidence="1">The sequence shown here is derived from an EMBL/GenBank/DDBJ whole genome shotgun (WGS) entry which is preliminary data.</text>
</comment>
<name>A0A1A6HV21_NEOLE</name>
<keyword evidence="2" id="KW-1185">Reference proteome</keyword>
<gene>
    <name evidence="1" type="ORF">A6R68_23707</name>
</gene>
<accession>A0A1A6HV21</accession>
<proteinExistence type="predicted"/>
<dbReference type="AlphaFoldDB" id="A0A1A6HV21"/>